<comment type="subcellular location">
    <subcellularLocation>
        <location evidence="1">Membrane</location>
        <topology evidence="1">Multi-pass membrane protein</topology>
    </subcellularLocation>
</comment>
<feature type="transmembrane region" description="Helical" evidence="6">
    <location>
        <begin position="293"/>
        <end position="313"/>
    </location>
</feature>
<feature type="transmembrane region" description="Helical" evidence="6">
    <location>
        <begin position="76"/>
        <end position="98"/>
    </location>
</feature>
<feature type="transmembrane region" description="Helical" evidence="6">
    <location>
        <begin position="325"/>
        <end position="347"/>
    </location>
</feature>
<dbReference type="PANTHER" id="PTHR42718">
    <property type="entry name" value="MAJOR FACILITATOR SUPERFAMILY MULTIDRUG TRANSPORTER MFSC"/>
    <property type="match status" value="1"/>
</dbReference>
<evidence type="ECO:0000256" key="5">
    <source>
        <dbReference type="ARBA" id="ARBA00023136"/>
    </source>
</evidence>
<evidence type="ECO:0000313" key="8">
    <source>
        <dbReference type="EMBL" id="SDJ45766.1"/>
    </source>
</evidence>
<dbReference type="Pfam" id="PF07690">
    <property type="entry name" value="MFS_1"/>
    <property type="match status" value="1"/>
</dbReference>
<dbReference type="InterPro" id="IPR011701">
    <property type="entry name" value="MFS"/>
</dbReference>
<feature type="domain" description="Major facilitator superfamily (MFS) profile" evidence="7">
    <location>
        <begin position="42"/>
        <end position="480"/>
    </location>
</feature>
<dbReference type="PANTHER" id="PTHR42718:SF9">
    <property type="entry name" value="MAJOR FACILITATOR SUPERFAMILY MULTIDRUG TRANSPORTER MFSC"/>
    <property type="match status" value="1"/>
</dbReference>
<dbReference type="PROSITE" id="PS50850">
    <property type="entry name" value="MFS"/>
    <property type="match status" value="1"/>
</dbReference>
<name>A0A7Z7BKK6_9HYPH</name>
<proteinExistence type="predicted"/>
<feature type="transmembrane region" description="Helical" evidence="6">
    <location>
        <begin position="165"/>
        <end position="187"/>
    </location>
</feature>
<feature type="transmembrane region" description="Helical" evidence="6">
    <location>
        <begin position="34"/>
        <end position="56"/>
    </location>
</feature>
<organism evidence="8 9">
    <name type="scientific">Agrobacterium fabrum</name>
    <dbReference type="NCBI Taxonomy" id="1176649"/>
    <lineage>
        <taxon>Bacteria</taxon>
        <taxon>Pseudomonadati</taxon>
        <taxon>Pseudomonadota</taxon>
        <taxon>Alphaproteobacteria</taxon>
        <taxon>Hyphomicrobiales</taxon>
        <taxon>Rhizobiaceae</taxon>
        <taxon>Rhizobium/Agrobacterium group</taxon>
        <taxon>Agrobacterium</taxon>
        <taxon>Agrobacterium tumefaciens complex</taxon>
    </lineage>
</organism>
<feature type="transmembrane region" description="Helical" evidence="6">
    <location>
        <begin position="228"/>
        <end position="247"/>
    </location>
</feature>
<feature type="transmembrane region" description="Helical" evidence="6">
    <location>
        <begin position="253"/>
        <end position="272"/>
    </location>
</feature>
<feature type="transmembrane region" description="Helical" evidence="6">
    <location>
        <begin position="459"/>
        <end position="479"/>
    </location>
</feature>
<sequence length="484" mass="50876">MALEVLVCPPYRKNGKDTALSSMEMVEKNGWGELLSGANLSLLTVISSGIGLHAFNQFAVVTALPVAVNDIGGAGFYSWAYSLYFVGSVAGGVTAVLFRERFGARAILLLCCLIFSFGSVLSAIAGDFLWVVVGRALQGVADGLIVAVCYSLIPAGFRSGLLPKVFAIEAAIWAVASFIGPLTGGFATQHISWRATFLLSAPLIIVLVVYTVVAVSAERPVAATRRPLVPLLLCLVGALAFSAPSAFEDASLRAISLLAGAALLWASLRAGIQPSSGLFPRDSFRLKTVLGSGFWVLFLMSYAHALGSVYLAYVAINLWQHEPTFAGFIVVTMPLAWSFVAMLIGSLRSNRLREICLHYGPYQMVPGCVLLGLGLATGNWGEMLLGQTLIGSAFGMSWAGISQAAMEAAPEEERKMTGALLPTVATLGSAAGAGASGTVAAATDLVVQIDRADVTTPMLYLYGLGVVVSLLAIMTARGLRGQRR</sequence>
<evidence type="ECO:0000256" key="4">
    <source>
        <dbReference type="ARBA" id="ARBA00022989"/>
    </source>
</evidence>
<evidence type="ECO:0000256" key="6">
    <source>
        <dbReference type="SAM" id="Phobius"/>
    </source>
</evidence>
<dbReference type="Gene3D" id="1.20.1250.20">
    <property type="entry name" value="MFS general substrate transporter like domains"/>
    <property type="match status" value="1"/>
</dbReference>
<feature type="transmembrane region" description="Helical" evidence="6">
    <location>
        <begin position="193"/>
        <end position="216"/>
    </location>
</feature>
<protein>
    <submittedName>
        <fullName evidence="8">Predicted arabinose efflux permease, MFS family</fullName>
    </submittedName>
</protein>
<reference evidence="8 9" key="1">
    <citation type="submission" date="2016-10" db="EMBL/GenBank/DDBJ databases">
        <authorList>
            <person name="Varghese N."/>
            <person name="Submissions S."/>
        </authorList>
    </citation>
    <scope>NUCLEOTIDE SEQUENCE [LARGE SCALE GENOMIC DNA]</scope>
    <source>
        <strain evidence="8 9">PDC82</strain>
    </source>
</reference>
<keyword evidence="3 6" id="KW-0812">Transmembrane</keyword>
<evidence type="ECO:0000256" key="2">
    <source>
        <dbReference type="ARBA" id="ARBA00022448"/>
    </source>
</evidence>
<accession>A0A7Z7BKK6</accession>
<dbReference type="AlphaFoldDB" id="A0A7Z7BKK6"/>
<keyword evidence="5 6" id="KW-0472">Membrane</keyword>
<comment type="caution">
    <text evidence="8">The sequence shown here is derived from an EMBL/GenBank/DDBJ whole genome shotgun (WGS) entry which is preliminary data.</text>
</comment>
<dbReference type="GO" id="GO:0022857">
    <property type="term" value="F:transmembrane transporter activity"/>
    <property type="evidence" value="ECO:0007669"/>
    <property type="project" value="InterPro"/>
</dbReference>
<feature type="transmembrane region" description="Helical" evidence="6">
    <location>
        <begin position="107"/>
        <end position="130"/>
    </location>
</feature>
<dbReference type="InterPro" id="IPR036259">
    <property type="entry name" value="MFS_trans_sf"/>
</dbReference>
<dbReference type="GO" id="GO:0016020">
    <property type="term" value="C:membrane"/>
    <property type="evidence" value="ECO:0007669"/>
    <property type="project" value="UniProtKB-SubCell"/>
</dbReference>
<dbReference type="Proteomes" id="UP000198917">
    <property type="component" value="Unassembled WGS sequence"/>
</dbReference>
<feature type="transmembrane region" description="Helical" evidence="6">
    <location>
        <begin position="136"/>
        <end position="153"/>
    </location>
</feature>
<evidence type="ECO:0000256" key="1">
    <source>
        <dbReference type="ARBA" id="ARBA00004141"/>
    </source>
</evidence>
<dbReference type="InterPro" id="IPR020846">
    <property type="entry name" value="MFS_dom"/>
</dbReference>
<evidence type="ECO:0000313" key="9">
    <source>
        <dbReference type="Proteomes" id="UP000198917"/>
    </source>
</evidence>
<evidence type="ECO:0000256" key="3">
    <source>
        <dbReference type="ARBA" id="ARBA00022692"/>
    </source>
</evidence>
<dbReference type="SUPFAM" id="SSF103473">
    <property type="entry name" value="MFS general substrate transporter"/>
    <property type="match status" value="1"/>
</dbReference>
<gene>
    <name evidence="8" type="ORF">SAMN05428983_1755</name>
</gene>
<keyword evidence="4 6" id="KW-1133">Transmembrane helix</keyword>
<evidence type="ECO:0000259" key="7">
    <source>
        <dbReference type="PROSITE" id="PS50850"/>
    </source>
</evidence>
<dbReference type="EMBL" id="FNEW01000001">
    <property type="protein sequence ID" value="SDJ45766.1"/>
    <property type="molecule type" value="Genomic_DNA"/>
</dbReference>
<keyword evidence="2" id="KW-0813">Transport</keyword>
<feature type="transmembrane region" description="Helical" evidence="6">
    <location>
        <begin position="418"/>
        <end position="439"/>
    </location>
</feature>